<name>A0ACC3TAZ4_LIPKO</name>
<gene>
    <name evidence="1" type="ORF">V1525DRAFT_394128</name>
</gene>
<dbReference type="Proteomes" id="UP001433508">
    <property type="component" value="Unassembled WGS sequence"/>
</dbReference>
<comment type="caution">
    <text evidence="1">The sequence shown here is derived from an EMBL/GenBank/DDBJ whole genome shotgun (WGS) entry which is preliminary data.</text>
</comment>
<reference evidence="2" key="1">
    <citation type="journal article" date="2024" name="Front. Bioeng. Biotechnol.">
        <title>Genome-scale model development and genomic sequencing of the oleaginous clade Lipomyces.</title>
        <authorList>
            <person name="Czajka J.J."/>
            <person name="Han Y."/>
            <person name="Kim J."/>
            <person name="Mondo S.J."/>
            <person name="Hofstad B.A."/>
            <person name="Robles A."/>
            <person name="Haridas S."/>
            <person name="Riley R."/>
            <person name="LaButti K."/>
            <person name="Pangilinan J."/>
            <person name="Andreopoulos W."/>
            <person name="Lipzen A."/>
            <person name="Yan J."/>
            <person name="Wang M."/>
            <person name="Ng V."/>
            <person name="Grigoriev I.V."/>
            <person name="Spatafora J.W."/>
            <person name="Magnuson J.K."/>
            <person name="Baker S.E."/>
            <person name="Pomraning K.R."/>
        </authorList>
    </citation>
    <scope>NUCLEOTIDE SEQUENCE [LARGE SCALE GENOMIC DNA]</scope>
    <source>
        <strain evidence="2">CBS 7786</strain>
    </source>
</reference>
<proteinExistence type="predicted"/>
<evidence type="ECO:0000313" key="1">
    <source>
        <dbReference type="EMBL" id="KAK9240866.1"/>
    </source>
</evidence>
<dbReference type="EMBL" id="MU971337">
    <property type="protein sequence ID" value="KAK9240866.1"/>
    <property type="molecule type" value="Genomic_DNA"/>
</dbReference>
<evidence type="ECO:0000313" key="2">
    <source>
        <dbReference type="Proteomes" id="UP001433508"/>
    </source>
</evidence>
<sequence>MGEEKKNERKRKHRHSKDKEKKRTKSEHTLGAVDVKVESSVPTFLATFPGVSVPEDTTFQAYKGSKENYVIHGETDRMEYDGQNDPDEDIYYVGVYDPNTRTVELMHAPVMNTSRTIKAYKNKEVAAVKQANVQNRVQMTALGEAFGTKKAKKVISDLERNKIEAEKLESYADSIVDNIKTATENLPSAGSLREQQSEERPIPPFNEDADDLNNIYPLEGLLTKEEFGSIRVGAIFREQDEKKRVSLLPFTASEYINNRVARINNENDMQKLKLLYYASLLMGLYNNRRISNKRALLQKLNYPAEILVNGLIEKFTESKVGKVGKEQDASFTITPKKEDRLLCYLFAICLRIDDYCVETPGLTAELSLRPTRVQDLFKALGCKIRPCSSAQKEALGLTAAEAANYKLATLSLPFKLPEVARRKRTAQSRR</sequence>
<keyword evidence="2" id="KW-1185">Reference proteome</keyword>
<organism evidence="1 2">
    <name type="scientific">Lipomyces kononenkoae</name>
    <name type="common">Yeast</name>
    <dbReference type="NCBI Taxonomy" id="34357"/>
    <lineage>
        <taxon>Eukaryota</taxon>
        <taxon>Fungi</taxon>
        <taxon>Dikarya</taxon>
        <taxon>Ascomycota</taxon>
        <taxon>Saccharomycotina</taxon>
        <taxon>Lipomycetes</taxon>
        <taxon>Lipomycetales</taxon>
        <taxon>Lipomycetaceae</taxon>
        <taxon>Lipomyces</taxon>
    </lineage>
</organism>
<protein>
    <submittedName>
        <fullName evidence="1">RNA polymerase I associated factor, A49-like protein</fullName>
    </submittedName>
</protein>
<accession>A0ACC3TAZ4</accession>